<feature type="compositionally biased region" description="Polar residues" evidence="1">
    <location>
        <begin position="39"/>
        <end position="74"/>
    </location>
</feature>
<evidence type="ECO:0000256" key="1">
    <source>
        <dbReference type="SAM" id="MobiDB-lite"/>
    </source>
</evidence>
<protein>
    <submittedName>
        <fullName evidence="2">Uncharacterized protein</fullName>
    </submittedName>
</protein>
<feature type="compositionally biased region" description="Basic and acidic residues" evidence="1">
    <location>
        <begin position="24"/>
        <end position="38"/>
    </location>
</feature>
<feature type="region of interest" description="Disordered" evidence="1">
    <location>
        <begin position="24"/>
        <end position="74"/>
    </location>
</feature>
<accession>A0A4C1XM94</accession>
<proteinExistence type="predicted"/>
<keyword evidence="3" id="KW-1185">Reference proteome</keyword>
<sequence length="648" mass="71386">MDSNESSAQLFNCVKNNEKEVYKRELQGIENKTDKNSSRSDQIPSTSGVTNGPQFRHLSSNSYDENGSNSFSVPLLKTSENNTILSDKNMPCDENVLTSKVGNESGTSDEEEVELVNIEKLSCQRYKPCHEKASTNDYDFNVPSTSSTTMACKIENVKGNLSNFKDSIKRPSNLRLNRSNVEADASSSDTGNDDYSLGSEDGCIYTYRGGEHLADLPSSFFSLDMGLPLDKHLPVPPHYRMRQEGVVINNPGQASRASSPDMDFLEMDFDPGPSCEADTGDKSSPEEGSDVSGQMPDEIPPPIREDTPSAEPNLSTEQMPLESVSYNEAMQNDEDINVASSISKEEQCDENIVLEDSSNIYGPYITHINFRGEKLLVRRSTSSCAPTPILNLHSSGGDVVSMYKKEESEAMWELHQRDQRDRFTLNNSNLASVLYHQTMAKKLMVEKEKGDFVDGGDSSNLSCEAEMSSEGEDSRAVEVSRNMVWSEQEACERQVVQMGASTCGVVAVINAFLALGIPVDTEKIKSAIAIRQRHNDAPLVRYLLSRTVAGCTAAELVSGIQRASDGLVTARFFSMYPERAMSLSHWLADWISIELSETVQLNSTIQVIERILYLCRLAIGNNNVQEIFNFNISSALESRAAPGIGSKA</sequence>
<dbReference type="AlphaFoldDB" id="A0A4C1XM94"/>
<evidence type="ECO:0000313" key="3">
    <source>
        <dbReference type="Proteomes" id="UP000299102"/>
    </source>
</evidence>
<name>A0A4C1XM94_EUMVA</name>
<dbReference type="EMBL" id="BGZK01000892">
    <property type="protein sequence ID" value="GBP64240.1"/>
    <property type="molecule type" value="Genomic_DNA"/>
</dbReference>
<comment type="caution">
    <text evidence="2">The sequence shown here is derived from an EMBL/GenBank/DDBJ whole genome shotgun (WGS) entry which is preliminary data.</text>
</comment>
<reference evidence="2 3" key="1">
    <citation type="journal article" date="2019" name="Commun. Biol.">
        <title>The bagworm genome reveals a unique fibroin gene that provides high tensile strength.</title>
        <authorList>
            <person name="Kono N."/>
            <person name="Nakamura H."/>
            <person name="Ohtoshi R."/>
            <person name="Tomita M."/>
            <person name="Numata K."/>
            <person name="Arakawa K."/>
        </authorList>
    </citation>
    <scope>NUCLEOTIDE SEQUENCE [LARGE SCALE GENOMIC DNA]</scope>
</reference>
<organism evidence="2 3">
    <name type="scientific">Eumeta variegata</name>
    <name type="common">Bagworm moth</name>
    <name type="synonym">Eumeta japonica</name>
    <dbReference type="NCBI Taxonomy" id="151549"/>
    <lineage>
        <taxon>Eukaryota</taxon>
        <taxon>Metazoa</taxon>
        <taxon>Ecdysozoa</taxon>
        <taxon>Arthropoda</taxon>
        <taxon>Hexapoda</taxon>
        <taxon>Insecta</taxon>
        <taxon>Pterygota</taxon>
        <taxon>Neoptera</taxon>
        <taxon>Endopterygota</taxon>
        <taxon>Lepidoptera</taxon>
        <taxon>Glossata</taxon>
        <taxon>Ditrysia</taxon>
        <taxon>Tineoidea</taxon>
        <taxon>Psychidae</taxon>
        <taxon>Oiketicinae</taxon>
        <taxon>Eumeta</taxon>
    </lineage>
</organism>
<feature type="region of interest" description="Disordered" evidence="1">
    <location>
        <begin position="250"/>
        <end position="315"/>
    </location>
</feature>
<dbReference type="Proteomes" id="UP000299102">
    <property type="component" value="Unassembled WGS sequence"/>
</dbReference>
<dbReference type="OrthoDB" id="10064600at2759"/>
<evidence type="ECO:0000313" key="2">
    <source>
        <dbReference type="EMBL" id="GBP64240.1"/>
    </source>
</evidence>
<gene>
    <name evidence="2" type="ORF">EVAR_21558_1</name>
</gene>